<dbReference type="PANTHER" id="PTHR30329:SF21">
    <property type="entry name" value="LIPOPROTEIN YIAD-RELATED"/>
    <property type="match status" value="1"/>
</dbReference>
<dbReference type="InterPro" id="IPR039567">
    <property type="entry name" value="Gly-zipper"/>
</dbReference>
<feature type="transmembrane region" description="Helical" evidence="5">
    <location>
        <begin position="59"/>
        <end position="75"/>
    </location>
</feature>
<reference evidence="7 8" key="1">
    <citation type="submission" date="2016-08" db="EMBL/GenBank/DDBJ databases">
        <authorList>
            <person name="Seilhamer J.J."/>
        </authorList>
    </citation>
    <scope>NUCLEOTIDE SEQUENCE [LARGE SCALE GENOMIC DNA]</scope>
    <source>
        <strain evidence="7 8">A37T2</strain>
    </source>
</reference>
<organism evidence="7 8">
    <name type="scientific">Chitinophaga costaii</name>
    <dbReference type="NCBI Taxonomy" id="1335309"/>
    <lineage>
        <taxon>Bacteria</taxon>
        <taxon>Pseudomonadati</taxon>
        <taxon>Bacteroidota</taxon>
        <taxon>Chitinophagia</taxon>
        <taxon>Chitinophagales</taxon>
        <taxon>Chitinophagaceae</taxon>
        <taxon>Chitinophaga</taxon>
    </lineage>
</organism>
<dbReference type="InterPro" id="IPR006664">
    <property type="entry name" value="OMP_bac"/>
</dbReference>
<dbReference type="SUPFAM" id="SSF103088">
    <property type="entry name" value="OmpA-like"/>
    <property type="match status" value="1"/>
</dbReference>
<evidence type="ECO:0000259" key="6">
    <source>
        <dbReference type="PROSITE" id="PS51123"/>
    </source>
</evidence>
<keyword evidence="5" id="KW-1133">Transmembrane helix</keyword>
<dbReference type="PROSITE" id="PS51123">
    <property type="entry name" value="OMPA_2"/>
    <property type="match status" value="1"/>
</dbReference>
<dbReference type="Pfam" id="PF13488">
    <property type="entry name" value="Gly-zipper_Omp"/>
    <property type="match status" value="1"/>
</dbReference>
<dbReference type="AlphaFoldDB" id="A0A1C4DX64"/>
<keyword evidence="5" id="KW-0812">Transmembrane</keyword>
<dbReference type="CDD" id="cd07185">
    <property type="entry name" value="OmpA_C-like"/>
    <property type="match status" value="1"/>
</dbReference>
<dbReference type="InterPro" id="IPR036737">
    <property type="entry name" value="OmpA-like_sf"/>
</dbReference>
<proteinExistence type="predicted"/>
<dbReference type="GO" id="GO:0009279">
    <property type="term" value="C:cell outer membrane"/>
    <property type="evidence" value="ECO:0007669"/>
    <property type="project" value="UniProtKB-SubCell"/>
</dbReference>
<comment type="subcellular location">
    <subcellularLocation>
        <location evidence="1">Cell outer membrane</location>
    </subcellularLocation>
</comment>
<dbReference type="InterPro" id="IPR006690">
    <property type="entry name" value="OMPA-like_CS"/>
</dbReference>
<evidence type="ECO:0000256" key="3">
    <source>
        <dbReference type="ARBA" id="ARBA00023237"/>
    </source>
</evidence>
<feature type="transmembrane region" description="Helical" evidence="5">
    <location>
        <begin position="21"/>
        <end position="39"/>
    </location>
</feature>
<dbReference type="PANTHER" id="PTHR30329">
    <property type="entry name" value="STATOR ELEMENT OF FLAGELLAR MOTOR COMPLEX"/>
    <property type="match status" value="1"/>
</dbReference>
<dbReference type="Proteomes" id="UP000242818">
    <property type="component" value="Unassembled WGS sequence"/>
</dbReference>
<dbReference type="InterPro" id="IPR050330">
    <property type="entry name" value="Bact_OuterMem_StrucFunc"/>
</dbReference>
<dbReference type="STRING" id="1335309.GA0116948_106167"/>
<dbReference type="Pfam" id="PF00691">
    <property type="entry name" value="OmpA"/>
    <property type="match status" value="1"/>
</dbReference>
<evidence type="ECO:0000256" key="4">
    <source>
        <dbReference type="PROSITE-ProRule" id="PRU00473"/>
    </source>
</evidence>
<feature type="transmembrane region" description="Helical" evidence="5">
    <location>
        <begin position="109"/>
        <end position="128"/>
    </location>
</feature>
<name>A0A1C4DX64_9BACT</name>
<sequence>MGKLPTYSFFGLCYVMIINKLYTELYFGSIFDLSLFSILELHLNYITMLKLNTFKGGNVLVAWALAILMISGIGCKAVQNANNTQKGAAIGVGGGAAAGAIIGKVAGNTALGAILGAAVGGTAGVLIGKKMDKQAQEIKTEVPNASVERVGEGINVTFSSGVLFGFDKSDLTPTAQENIKQLAQILNKYPDTYVRVEGHTDSTGTVAYNMGLSERRAKNVAAFLAQQNVSSSRIQPFWYGSSQPKVDNLTEEHRAQNRRVEFSIYANDKLKNDAKMEAQQKQ</sequence>
<evidence type="ECO:0000313" key="7">
    <source>
        <dbReference type="EMBL" id="SCC35845.1"/>
    </source>
</evidence>
<evidence type="ECO:0000256" key="5">
    <source>
        <dbReference type="SAM" id="Phobius"/>
    </source>
</evidence>
<dbReference type="PRINTS" id="PR01021">
    <property type="entry name" value="OMPADOMAIN"/>
</dbReference>
<feature type="transmembrane region" description="Helical" evidence="5">
    <location>
        <begin position="87"/>
        <end position="103"/>
    </location>
</feature>
<evidence type="ECO:0000256" key="1">
    <source>
        <dbReference type="ARBA" id="ARBA00004442"/>
    </source>
</evidence>
<keyword evidence="8" id="KW-1185">Reference proteome</keyword>
<feature type="domain" description="OmpA-like" evidence="6">
    <location>
        <begin position="150"/>
        <end position="268"/>
    </location>
</feature>
<evidence type="ECO:0000313" key="8">
    <source>
        <dbReference type="Proteomes" id="UP000242818"/>
    </source>
</evidence>
<evidence type="ECO:0000256" key="2">
    <source>
        <dbReference type="ARBA" id="ARBA00023136"/>
    </source>
</evidence>
<keyword evidence="3" id="KW-0998">Cell outer membrane</keyword>
<dbReference type="PROSITE" id="PS01068">
    <property type="entry name" value="OMPA_1"/>
    <property type="match status" value="1"/>
</dbReference>
<dbReference type="InterPro" id="IPR006665">
    <property type="entry name" value="OmpA-like"/>
</dbReference>
<dbReference type="Gene3D" id="3.30.1330.60">
    <property type="entry name" value="OmpA-like domain"/>
    <property type="match status" value="1"/>
</dbReference>
<keyword evidence="2 4" id="KW-0472">Membrane</keyword>
<protein>
    <submittedName>
        <fullName evidence="7">Outer membrane protein OmpA</fullName>
    </submittedName>
</protein>
<gene>
    <name evidence="7" type="ORF">GA0116948_106167</name>
</gene>
<dbReference type="EMBL" id="FMAR01000006">
    <property type="protein sequence ID" value="SCC35845.1"/>
    <property type="molecule type" value="Genomic_DNA"/>
</dbReference>
<accession>A0A1C4DX64</accession>